<proteinExistence type="predicted"/>
<reference evidence="1 2" key="1">
    <citation type="submission" date="2016-09" db="EMBL/GenBank/DDBJ databases">
        <title>Genomic analysis reveals versatility of anaerobic energy metabolism of Geosporobacter ferrireducens IRF9 of phylum Firmicutes.</title>
        <authorList>
            <person name="Kim S.-J."/>
        </authorList>
    </citation>
    <scope>NUCLEOTIDE SEQUENCE [LARGE SCALE GENOMIC DNA]</scope>
    <source>
        <strain evidence="1 2">IRF9</strain>
    </source>
</reference>
<dbReference type="Proteomes" id="UP000095743">
    <property type="component" value="Chromosome"/>
</dbReference>
<gene>
    <name evidence="1" type="ORF">Gferi_05370</name>
</gene>
<keyword evidence="2" id="KW-1185">Reference proteome</keyword>
<name>A0A1D8GDP9_9FIRM</name>
<protein>
    <submittedName>
        <fullName evidence="1">Uncharacterized protein</fullName>
    </submittedName>
</protein>
<organism evidence="1 2">
    <name type="scientific">Geosporobacter ferrireducens</name>
    <dbReference type="NCBI Taxonomy" id="1424294"/>
    <lineage>
        <taxon>Bacteria</taxon>
        <taxon>Bacillati</taxon>
        <taxon>Bacillota</taxon>
        <taxon>Clostridia</taxon>
        <taxon>Peptostreptococcales</taxon>
        <taxon>Thermotaleaceae</taxon>
        <taxon>Geosporobacter</taxon>
    </lineage>
</organism>
<dbReference type="AlphaFoldDB" id="A0A1D8GDP9"/>
<evidence type="ECO:0000313" key="1">
    <source>
        <dbReference type="EMBL" id="AOT69038.1"/>
    </source>
</evidence>
<dbReference type="RefSeq" id="WP_069974604.1">
    <property type="nucleotide sequence ID" value="NZ_CP017269.1"/>
</dbReference>
<sequence>MKFHKKHEDIFVNIITPPDDVEATSEKPAGNAGKDPFCVYAGMRHAVGSVIKNEDGSETVCTEDGSWQNT</sequence>
<accession>A0A1D8GDP9</accession>
<evidence type="ECO:0000313" key="2">
    <source>
        <dbReference type="Proteomes" id="UP000095743"/>
    </source>
</evidence>
<dbReference type="OrthoDB" id="1711146at2"/>
<dbReference type="EMBL" id="CP017269">
    <property type="protein sequence ID" value="AOT69038.1"/>
    <property type="molecule type" value="Genomic_DNA"/>
</dbReference>
<dbReference type="KEGG" id="gfe:Gferi_05370"/>